<dbReference type="Gene3D" id="1.20.1250.20">
    <property type="entry name" value="MFS general substrate transporter like domains"/>
    <property type="match status" value="1"/>
</dbReference>
<reference evidence="7" key="3">
    <citation type="submission" date="2025-08" db="UniProtKB">
        <authorList>
            <consortium name="Ensembl"/>
        </authorList>
    </citation>
    <scope>IDENTIFICATION</scope>
</reference>
<keyword evidence="8" id="KW-1185">Reference proteome</keyword>
<evidence type="ECO:0000256" key="5">
    <source>
        <dbReference type="SAM" id="Phobius"/>
    </source>
</evidence>
<feature type="transmembrane region" description="Helical" evidence="5">
    <location>
        <begin position="42"/>
        <end position="62"/>
    </location>
</feature>
<evidence type="ECO:0000313" key="7">
    <source>
        <dbReference type="Ensembl" id="ENSCINP00000007756.3"/>
    </source>
</evidence>
<reference evidence="7" key="4">
    <citation type="submission" date="2025-09" db="UniProtKB">
        <authorList>
            <consortium name="Ensembl"/>
        </authorList>
    </citation>
    <scope>IDENTIFICATION</scope>
</reference>
<reference evidence="7" key="2">
    <citation type="journal article" date="2008" name="Genome Biol.">
        <title>Improved genome assembly and evidence-based global gene model set for the chordate Ciona intestinalis: new insight into intron and operon populations.</title>
        <authorList>
            <person name="Satou Y."/>
            <person name="Mineta K."/>
            <person name="Ogasawara M."/>
            <person name="Sasakura Y."/>
            <person name="Shoguchi E."/>
            <person name="Ueno K."/>
            <person name="Yamada L."/>
            <person name="Matsumoto J."/>
            <person name="Wasserscheid J."/>
            <person name="Dewar K."/>
            <person name="Wiley G.B."/>
            <person name="Macmil S.L."/>
            <person name="Roe B.A."/>
            <person name="Zeller R.W."/>
            <person name="Hastings K.E."/>
            <person name="Lemaire P."/>
            <person name="Lindquist E."/>
            <person name="Endo T."/>
            <person name="Hotta K."/>
            <person name="Inaba K."/>
        </authorList>
    </citation>
    <scope>NUCLEOTIDE SEQUENCE [LARGE SCALE GENOMIC DNA]</scope>
    <source>
        <strain evidence="7">wild type</strain>
    </source>
</reference>
<dbReference type="PROSITE" id="PS50850">
    <property type="entry name" value="MFS"/>
    <property type="match status" value="1"/>
</dbReference>
<dbReference type="InParanoid" id="F6U6F4"/>
<dbReference type="HOGENOM" id="CLU_557728_0_0_1"/>
<dbReference type="EMBL" id="EAAA01002320">
    <property type="status" value="NOT_ANNOTATED_CDS"/>
    <property type="molecule type" value="Genomic_DNA"/>
</dbReference>
<dbReference type="Proteomes" id="UP000008144">
    <property type="component" value="Chromosome 7"/>
</dbReference>
<dbReference type="PANTHER" id="PTHR23510:SF16">
    <property type="entry name" value="MAJOR FACILITATOR SUPERFAMILY (MFS) PROFILE DOMAIN-CONTAINING PROTEIN"/>
    <property type="match status" value="1"/>
</dbReference>
<keyword evidence="3 5" id="KW-1133">Transmembrane helix</keyword>
<comment type="subcellular location">
    <subcellularLocation>
        <location evidence="1">Membrane</location>
        <topology evidence="1">Multi-pass membrane protein</topology>
    </subcellularLocation>
</comment>
<feature type="transmembrane region" description="Helical" evidence="5">
    <location>
        <begin position="142"/>
        <end position="161"/>
    </location>
</feature>
<dbReference type="AlphaFoldDB" id="F6U6F4"/>
<dbReference type="InterPro" id="IPR051068">
    <property type="entry name" value="MFS_Domain-Containing_Protein"/>
</dbReference>
<evidence type="ECO:0000256" key="3">
    <source>
        <dbReference type="ARBA" id="ARBA00022989"/>
    </source>
</evidence>
<name>F6U6F4_CIOIN</name>
<organism evidence="7 8">
    <name type="scientific">Ciona intestinalis</name>
    <name type="common">Transparent sea squirt</name>
    <name type="synonym">Ascidia intestinalis</name>
    <dbReference type="NCBI Taxonomy" id="7719"/>
    <lineage>
        <taxon>Eukaryota</taxon>
        <taxon>Metazoa</taxon>
        <taxon>Chordata</taxon>
        <taxon>Tunicata</taxon>
        <taxon>Ascidiacea</taxon>
        <taxon>Phlebobranchia</taxon>
        <taxon>Cionidae</taxon>
        <taxon>Ciona</taxon>
    </lineage>
</organism>
<evidence type="ECO:0000259" key="6">
    <source>
        <dbReference type="PROSITE" id="PS50850"/>
    </source>
</evidence>
<feature type="transmembrane region" description="Helical" evidence="5">
    <location>
        <begin position="255"/>
        <end position="272"/>
    </location>
</feature>
<feature type="transmembrane region" description="Helical" evidence="5">
    <location>
        <begin position="354"/>
        <end position="373"/>
    </location>
</feature>
<dbReference type="OMA" id="IFLRLCN"/>
<feature type="domain" description="Major facilitator superfamily (MFS) profile" evidence="6">
    <location>
        <begin position="8"/>
        <end position="440"/>
    </location>
</feature>
<feature type="transmembrane region" description="Helical" evidence="5">
    <location>
        <begin position="173"/>
        <end position="191"/>
    </location>
</feature>
<proteinExistence type="predicted"/>
<feature type="transmembrane region" description="Helical" evidence="5">
    <location>
        <begin position="420"/>
        <end position="439"/>
    </location>
</feature>
<evidence type="ECO:0000313" key="8">
    <source>
        <dbReference type="Proteomes" id="UP000008144"/>
    </source>
</evidence>
<dbReference type="InterPro" id="IPR036259">
    <property type="entry name" value="MFS_trans_sf"/>
</dbReference>
<feature type="transmembrane region" description="Helical" evidence="5">
    <location>
        <begin position="74"/>
        <end position="93"/>
    </location>
</feature>
<accession>F6U6F4</accession>
<dbReference type="InterPro" id="IPR020846">
    <property type="entry name" value="MFS_dom"/>
</dbReference>
<feature type="transmembrane region" description="Helical" evidence="5">
    <location>
        <begin position="99"/>
        <end position="121"/>
    </location>
</feature>
<dbReference type="Ensembl" id="ENSCINT00000007756.3">
    <property type="protein sequence ID" value="ENSCINP00000007756.3"/>
    <property type="gene ID" value="ENSCING00000003756.3"/>
</dbReference>
<evidence type="ECO:0000256" key="1">
    <source>
        <dbReference type="ARBA" id="ARBA00004141"/>
    </source>
</evidence>
<dbReference type="STRING" id="7719.ENSCINP00000007756"/>
<feature type="transmembrane region" description="Helical" evidence="5">
    <location>
        <begin position="12"/>
        <end position="30"/>
    </location>
</feature>
<feature type="transmembrane region" description="Helical" evidence="5">
    <location>
        <begin position="394"/>
        <end position="414"/>
    </location>
</feature>
<protein>
    <recommendedName>
        <fullName evidence="6">Major facilitator superfamily (MFS) profile domain-containing protein</fullName>
    </recommendedName>
</protein>
<dbReference type="GO" id="GO:0016020">
    <property type="term" value="C:membrane"/>
    <property type="evidence" value="ECO:0000318"/>
    <property type="project" value="GO_Central"/>
</dbReference>
<dbReference type="GeneTree" id="ENSGT00980000200498"/>
<sequence length="473" mass="52602">MDCASATSYGVICLYYLLSGVEYAVILPTLNLYLKDLNANQSFLGFVMASFSLTGLISAPIYGRFTDRTGSTKAAVLFSNLFEIGGNFLYFVAKSPYMVLGSRLIAGIGSGSGSSILGMISRNTTKERRTAVFSQLMSLRQLGLLIGPAFNVFLRKFNFYIGPFHVNQYTSPGLFMVVLWVIHEILVIFFYRELNFSKPESECQTTTDDEASLVKDVVVNARSNSFTSYQSWRFVWRGECFIHVKITPDLLKEEVVVCLAITFTVMFTQTGIETLLTPLTLKLFNWGELPNSIFFCIAGFIIIVSFLVLGKISQWIEDRQMLLGGFIVMVVMDSLFLIYIIFADNAEKGSTWVLALFCVYCVIVIAALPFVWVPQAALYSKVTSDKTQALNQGIRLLVMGLGQILGPLWAAAWFQNLPVLAAVNAALVALILIMIIASYKMLKVPELNDLVEDSIEPNERTSLLRNTSINAHA</sequence>
<dbReference type="FunCoup" id="F6U6F4">
    <property type="interactions" value="4"/>
</dbReference>
<keyword evidence="4 5" id="KW-0472">Membrane</keyword>
<keyword evidence="2 5" id="KW-0812">Transmembrane</keyword>
<feature type="transmembrane region" description="Helical" evidence="5">
    <location>
        <begin position="292"/>
        <end position="309"/>
    </location>
</feature>
<dbReference type="InterPro" id="IPR011701">
    <property type="entry name" value="MFS"/>
</dbReference>
<evidence type="ECO:0000256" key="4">
    <source>
        <dbReference type="ARBA" id="ARBA00023136"/>
    </source>
</evidence>
<evidence type="ECO:0000256" key="2">
    <source>
        <dbReference type="ARBA" id="ARBA00022692"/>
    </source>
</evidence>
<dbReference type="SUPFAM" id="SSF103473">
    <property type="entry name" value="MFS general substrate transporter"/>
    <property type="match status" value="1"/>
</dbReference>
<dbReference type="GO" id="GO:0022857">
    <property type="term" value="F:transmembrane transporter activity"/>
    <property type="evidence" value="ECO:0000318"/>
    <property type="project" value="GO_Central"/>
</dbReference>
<dbReference type="PANTHER" id="PTHR23510">
    <property type="entry name" value="INNER MEMBRANE TRANSPORT PROTEIN YAJR"/>
    <property type="match status" value="1"/>
</dbReference>
<dbReference type="Pfam" id="PF07690">
    <property type="entry name" value="MFS_1"/>
    <property type="match status" value="1"/>
</dbReference>
<reference evidence="8" key="1">
    <citation type="journal article" date="2002" name="Science">
        <title>The draft genome of Ciona intestinalis: insights into chordate and vertebrate origins.</title>
        <authorList>
            <person name="Dehal P."/>
            <person name="Satou Y."/>
            <person name="Campbell R.K."/>
            <person name="Chapman J."/>
            <person name="Degnan B."/>
            <person name="De Tomaso A."/>
            <person name="Davidson B."/>
            <person name="Di Gregorio A."/>
            <person name="Gelpke M."/>
            <person name="Goodstein D.M."/>
            <person name="Harafuji N."/>
            <person name="Hastings K.E."/>
            <person name="Ho I."/>
            <person name="Hotta K."/>
            <person name="Huang W."/>
            <person name="Kawashima T."/>
            <person name="Lemaire P."/>
            <person name="Martinez D."/>
            <person name="Meinertzhagen I.A."/>
            <person name="Necula S."/>
            <person name="Nonaka M."/>
            <person name="Putnam N."/>
            <person name="Rash S."/>
            <person name="Saiga H."/>
            <person name="Satake M."/>
            <person name="Terry A."/>
            <person name="Yamada L."/>
            <person name="Wang H.G."/>
            <person name="Awazu S."/>
            <person name="Azumi K."/>
            <person name="Boore J."/>
            <person name="Branno M."/>
            <person name="Chin-Bow S."/>
            <person name="DeSantis R."/>
            <person name="Doyle S."/>
            <person name="Francino P."/>
            <person name="Keys D.N."/>
            <person name="Haga S."/>
            <person name="Hayashi H."/>
            <person name="Hino K."/>
            <person name="Imai K.S."/>
            <person name="Inaba K."/>
            <person name="Kano S."/>
            <person name="Kobayashi K."/>
            <person name="Kobayashi M."/>
            <person name="Lee B.I."/>
            <person name="Makabe K.W."/>
            <person name="Manohar C."/>
            <person name="Matassi G."/>
            <person name="Medina M."/>
            <person name="Mochizuki Y."/>
            <person name="Mount S."/>
            <person name="Morishita T."/>
            <person name="Miura S."/>
            <person name="Nakayama A."/>
            <person name="Nishizaka S."/>
            <person name="Nomoto H."/>
            <person name="Ohta F."/>
            <person name="Oishi K."/>
            <person name="Rigoutsos I."/>
            <person name="Sano M."/>
            <person name="Sasaki A."/>
            <person name="Sasakura Y."/>
            <person name="Shoguchi E."/>
            <person name="Shin-i T."/>
            <person name="Spagnuolo A."/>
            <person name="Stainier D."/>
            <person name="Suzuki M.M."/>
            <person name="Tassy O."/>
            <person name="Takatori N."/>
            <person name="Tokuoka M."/>
            <person name="Yagi K."/>
            <person name="Yoshizaki F."/>
            <person name="Wada S."/>
            <person name="Zhang C."/>
            <person name="Hyatt P.D."/>
            <person name="Larimer F."/>
            <person name="Detter C."/>
            <person name="Doggett N."/>
            <person name="Glavina T."/>
            <person name="Hawkins T."/>
            <person name="Richardson P."/>
            <person name="Lucas S."/>
            <person name="Kohara Y."/>
            <person name="Levine M."/>
            <person name="Satoh N."/>
            <person name="Rokhsar D.S."/>
        </authorList>
    </citation>
    <scope>NUCLEOTIDE SEQUENCE [LARGE SCALE GENOMIC DNA]</scope>
</reference>
<feature type="transmembrane region" description="Helical" evidence="5">
    <location>
        <begin position="321"/>
        <end position="342"/>
    </location>
</feature>